<keyword evidence="1" id="KW-0677">Repeat</keyword>
<reference evidence="5" key="1">
    <citation type="submission" date="2023-06" db="EMBL/GenBank/DDBJ databases">
        <title>Conoideocrella luteorostrata (Hypocreales: Clavicipitaceae), a potential biocontrol fungus for elongate hemlock scale in United States Christmas tree production areas.</title>
        <authorList>
            <person name="Barrett H."/>
            <person name="Lovett B."/>
            <person name="Macias A.M."/>
            <person name="Stajich J.E."/>
            <person name="Kasson M.T."/>
        </authorList>
    </citation>
    <scope>NUCLEOTIDE SEQUENCE</scope>
    <source>
        <strain evidence="5">ARSEF 14590</strain>
    </source>
</reference>
<dbReference type="InterPro" id="IPR036770">
    <property type="entry name" value="Ankyrin_rpt-contain_sf"/>
</dbReference>
<dbReference type="EMBL" id="JASWJB010000026">
    <property type="protein sequence ID" value="KAK2609177.1"/>
    <property type="molecule type" value="Genomic_DNA"/>
</dbReference>
<dbReference type="PROSITE" id="PS50088">
    <property type="entry name" value="ANK_REPEAT"/>
    <property type="match status" value="2"/>
</dbReference>
<dbReference type="Pfam" id="PF14420">
    <property type="entry name" value="Clr5"/>
    <property type="match status" value="1"/>
</dbReference>
<dbReference type="Proteomes" id="UP001251528">
    <property type="component" value="Unassembled WGS sequence"/>
</dbReference>
<gene>
    <name evidence="5" type="ORF">QQS21_002259</name>
</gene>
<evidence type="ECO:0000256" key="2">
    <source>
        <dbReference type="ARBA" id="ARBA00023043"/>
    </source>
</evidence>
<organism evidence="5 6">
    <name type="scientific">Conoideocrella luteorostrata</name>
    <dbReference type="NCBI Taxonomy" id="1105319"/>
    <lineage>
        <taxon>Eukaryota</taxon>
        <taxon>Fungi</taxon>
        <taxon>Dikarya</taxon>
        <taxon>Ascomycota</taxon>
        <taxon>Pezizomycotina</taxon>
        <taxon>Sordariomycetes</taxon>
        <taxon>Hypocreomycetidae</taxon>
        <taxon>Hypocreales</taxon>
        <taxon>Clavicipitaceae</taxon>
        <taxon>Conoideocrella</taxon>
    </lineage>
</organism>
<keyword evidence="2 3" id="KW-0040">ANK repeat</keyword>
<dbReference type="InterPro" id="IPR002110">
    <property type="entry name" value="Ankyrin_rpt"/>
</dbReference>
<dbReference type="GO" id="GO:0005737">
    <property type="term" value="C:cytoplasm"/>
    <property type="evidence" value="ECO:0007669"/>
    <property type="project" value="TreeGrafter"/>
</dbReference>
<feature type="repeat" description="ANK" evidence="3">
    <location>
        <begin position="991"/>
        <end position="1023"/>
    </location>
</feature>
<dbReference type="PANTHER" id="PTHR24198:SF165">
    <property type="entry name" value="ANKYRIN REPEAT-CONTAINING PROTEIN-RELATED"/>
    <property type="match status" value="1"/>
</dbReference>
<dbReference type="InterPro" id="IPR025676">
    <property type="entry name" value="Clr5_dom"/>
</dbReference>
<dbReference type="SUPFAM" id="SSF48403">
    <property type="entry name" value="Ankyrin repeat"/>
    <property type="match status" value="2"/>
</dbReference>
<dbReference type="Pfam" id="PF13637">
    <property type="entry name" value="Ank_4"/>
    <property type="match status" value="1"/>
</dbReference>
<dbReference type="PANTHER" id="PTHR24198">
    <property type="entry name" value="ANKYRIN REPEAT AND PROTEIN KINASE DOMAIN-CONTAINING PROTEIN"/>
    <property type="match status" value="1"/>
</dbReference>
<dbReference type="SMART" id="SM00248">
    <property type="entry name" value="ANK"/>
    <property type="match status" value="11"/>
</dbReference>
<protein>
    <recommendedName>
        <fullName evidence="4">Clr5 domain-containing protein</fullName>
    </recommendedName>
</protein>
<evidence type="ECO:0000313" key="5">
    <source>
        <dbReference type="EMBL" id="KAK2609177.1"/>
    </source>
</evidence>
<evidence type="ECO:0000259" key="4">
    <source>
        <dbReference type="Pfam" id="PF14420"/>
    </source>
</evidence>
<evidence type="ECO:0000256" key="1">
    <source>
        <dbReference type="ARBA" id="ARBA00022737"/>
    </source>
</evidence>
<dbReference type="AlphaFoldDB" id="A0AAJ0CZJ9"/>
<evidence type="ECO:0000256" key="3">
    <source>
        <dbReference type="PROSITE-ProRule" id="PRU00023"/>
    </source>
</evidence>
<evidence type="ECO:0000313" key="6">
    <source>
        <dbReference type="Proteomes" id="UP001251528"/>
    </source>
</evidence>
<feature type="repeat" description="ANK" evidence="3">
    <location>
        <begin position="956"/>
        <end position="988"/>
    </location>
</feature>
<dbReference type="PROSITE" id="PS50297">
    <property type="entry name" value="ANK_REP_REGION"/>
    <property type="match status" value="1"/>
</dbReference>
<dbReference type="Gene3D" id="1.25.40.20">
    <property type="entry name" value="Ankyrin repeat-containing domain"/>
    <property type="match status" value="2"/>
</dbReference>
<sequence length="1096" mass="121990">MPKFDWDKYKDEIERLYITENRSLSDVMSILKSSRNFNPSKAQYQRKLEDWNFRKHLTAKKWAAIAYKVEKKSQNGRKSVNVYINGTLCPSPKVRKETARQGFMSTASRAFAPKGRSFTEGLEGLFVTSNQTSVAAGQGIPYNQGTSLRISSSRLPDWVIAAMSPQKGDAQRQLYHNDQAQPDSMEPHMAQFFLLANNFRLEDKYTEYETLDEFRPHDGRVLALIHSAGLHKPGQFQRLLSLKSPMTDALSAQFFASALRSQNLNLLELMAKAGMNLDTLVDAPDPILYEPVSYVNLGWDPPKYYDGVLLPLEFAASLKEEAAALRLSDFLLAHKATLNREVSRPGQLPALGIAIKRRHLMLVTRFIDKGARVLEKFLPLARETNDYQLTRMIKQALGMPADLTALGVAVKAGDILHVRQLITAGAILESAEICSLDDVEWITTTPLGLAARDNNLQAIRVLVEAGAACNPSLEIHACPLPLAMIRKHYDAARILIDFGATLPAAYENMRKPVFSPDHKIRLNACFMHRVDFETIDDDLCDILLSTASCFKWHSQGNYWCRDPDRHLLDAINADNVFAISRILRQNPMLCQHEWPGSSVNIATHVIGVCQIETVRAVLLNGEVFPRDIHRIASPEVMDILERSGILDQIPQNKWSSIFAIAMLEEQVGVSRRILDLIDITTCPPIDTPSPLDVAIATRDINLANSLIGEGVSISENALDSAVWESLRSGNYLMLWFVVNAVSEETTPRIPEYMDCGKAICMAMGANNFELLELLLNLGCKPKVQSCLDDEELFQELSNFQCHQQRSEMAQLHWSRWNKFWRTRADNRHATVLDIAVKLGQHGMLRMLLDRVVWESREIGHALVTAVLGGKDYMISDLLRAGADVNATTYTTSALRIAIGRQDLQLVQTFLHGANINSFVNLDVAMLRTAVRAANVTLVDTLLEAGAKVVDYSCGRYVKTPLWDAAANGCLVIADRLIEAGSDVNACDGCPGGQTALQAAAGNGRIHMLQFLLRRGAKLDGPGYRTRFVRAVQLADTNGHQSSAGILKSHGGWTDEDASLFDRYQEDLRSYYLGTAPEALCDECNAIAIKPNVAQFL</sequence>
<proteinExistence type="predicted"/>
<feature type="domain" description="Clr5" evidence="4">
    <location>
        <begin position="5"/>
        <end position="55"/>
    </location>
</feature>
<accession>A0AAJ0CZJ9</accession>
<name>A0AAJ0CZJ9_9HYPO</name>
<keyword evidence="6" id="KW-1185">Reference proteome</keyword>
<comment type="caution">
    <text evidence="5">The sequence shown here is derived from an EMBL/GenBank/DDBJ whole genome shotgun (WGS) entry which is preliminary data.</text>
</comment>